<keyword evidence="2" id="KW-0812">Transmembrane</keyword>
<dbReference type="PROSITE" id="PS01307">
    <property type="entry name" value="MOTA"/>
    <property type="match status" value="1"/>
</dbReference>
<keyword evidence="2" id="KW-0472">Membrane</keyword>
<evidence type="ECO:0000313" key="3">
    <source>
        <dbReference type="EMBL" id="NJB89374.1"/>
    </source>
</evidence>
<keyword evidence="4" id="KW-1185">Reference proteome</keyword>
<dbReference type="AlphaFoldDB" id="A0A7X6B8K0"/>
<dbReference type="Proteomes" id="UP000535078">
    <property type="component" value="Unassembled WGS sequence"/>
</dbReference>
<protein>
    <submittedName>
        <fullName evidence="3">Uncharacterized protein</fullName>
    </submittedName>
</protein>
<dbReference type="RefSeq" id="WP_167920872.1">
    <property type="nucleotide sequence ID" value="NZ_JAATIT010000002.1"/>
</dbReference>
<reference evidence="3 4" key="1">
    <citation type="submission" date="2020-03" db="EMBL/GenBank/DDBJ databases">
        <title>Genomic Encyclopedia of Type Strains, Phase IV (KMG-IV): sequencing the most valuable type-strain genomes for metagenomic binning, comparative biology and taxonomic classification.</title>
        <authorList>
            <person name="Goeker M."/>
        </authorList>
    </citation>
    <scope>NUCLEOTIDE SEQUENCE [LARGE SCALE GENOMIC DNA]</scope>
    <source>
        <strain evidence="3 4">DSM 25229</strain>
    </source>
</reference>
<evidence type="ECO:0000313" key="4">
    <source>
        <dbReference type="Proteomes" id="UP000535078"/>
    </source>
</evidence>
<accession>A0A7X6B8K0</accession>
<feature type="region of interest" description="Disordered" evidence="1">
    <location>
        <begin position="140"/>
        <end position="214"/>
    </location>
</feature>
<keyword evidence="2" id="KW-1133">Transmembrane helix</keyword>
<sequence>MLPAVDEWPTAGQYHGAKLASRARLGPNQPVAWKLSFAASRRGGEILVRLLLLALAGTLIGLLLGETVAKPLAAVRGGADSASFTQYSANPDARVRQGATAAPCIGCPDSYGVAARLRAEREPRMDGAFRELGAVEIDAPPPAELAPEPAHDGYRYGGRFPDPLETVTPESNGMNPPTMHSADPPIQPAIKSGSSPSGESLIGLDPSSFDPDHL</sequence>
<name>A0A7X6B8K0_9SPHN</name>
<comment type="caution">
    <text evidence="3">The sequence shown here is derived from an EMBL/GenBank/DDBJ whole genome shotgun (WGS) entry which is preliminary data.</text>
</comment>
<gene>
    <name evidence="3" type="ORF">GGR90_001549</name>
</gene>
<proteinExistence type="predicted"/>
<evidence type="ECO:0000256" key="2">
    <source>
        <dbReference type="SAM" id="Phobius"/>
    </source>
</evidence>
<organism evidence="3 4">
    <name type="scientific">Sphingopyxis italica</name>
    <dbReference type="NCBI Taxonomy" id="1129133"/>
    <lineage>
        <taxon>Bacteria</taxon>
        <taxon>Pseudomonadati</taxon>
        <taxon>Pseudomonadota</taxon>
        <taxon>Alphaproteobacteria</taxon>
        <taxon>Sphingomonadales</taxon>
        <taxon>Sphingomonadaceae</taxon>
        <taxon>Sphingopyxis</taxon>
    </lineage>
</organism>
<evidence type="ECO:0000256" key="1">
    <source>
        <dbReference type="SAM" id="MobiDB-lite"/>
    </source>
</evidence>
<dbReference type="InterPro" id="IPR000540">
    <property type="entry name" value="Flag_MotA_CS"/>
</dbReference>
<dbReference type="EMBL" id="JAATIT010000002">
    <property type="protein sequence ID" value="NJB89374.1"/>
    <property type="molecule type" value="Genomic_DNA"/>
</dbReference>
<feature type="transmembrane region" description="Helical" evidence="2">
    <location>
        <begin position="46"/>
        <end position="65"/>
    </location>
</feature>